<feature type="domain" description="WDHD1 first WD40" evidence="8">
    <location>
        <begin position="34"/>
        <end position="316"/>
    </location>
</feature>
<dbReference type="STRING" id="4781.A0A0P1AHV3"/>
<dbReference type="OrthoDB" id="427368at2759"/>
<dbReference type="InterPro" id="IPR036322">
    <property type="entry name" value="WD40_repeat_dom_sf"/>
</dbReference>
<dbReference type="OMA" id="RYAHTNG"/>
<dbReference type="SMART" id="SM00320">
    <property type="entry name" value="WD40"/>
    <property type="match status" value="4"/>
</dbReference>
<dbReference type="Pfam" id="PF24817">
    <property type="entry name" value="WD40_WDHD1_1st"/>
    <property type="match status" value="1"/>
</dbReference>
<feature type="compositionally biased region" description="Basic residues" evidence="5">
    <location>
        <begin position="876"/>
        <end position="885"/>
    </location>
</feature>
<evidence type="ECO:0000256" key="3">
    <source>
        <dbReference type="ARBA" id="ARBA00022737"/>
    </source>
</evidence>
<dbReference type="PANTHER" id="PTHR19932:SF10">
    <property type="entry name" value="WD REPEAT AND HMG-BOX DNA-BINDING PROTEIN 1"/>
    <property type="match status" value="1"/>
</dbReference>
<keyword evidence="4" id="KW-0539">Nucleus</keyword>
<dbReference type="Pfam" id="PF12341">
    <property type="entry name" value="Mcl1_mid"/>
    <property type="match status" value="1"/>
</dbReference>
<keyword evidence="3" id="KW-0677">Repeat</keyword>
<dbReference type="AlphaFoldDB" id="A0A0P1AHV3"/>
<dbReference type="RefSeq" id="XP_024577182.1">
    <property type="nucleotide sequence ID" value="XM_024726512.1"/>
</dbReference>
<feature type="compositionally biased region" description="Basic and acidic residues" evidence="5">
    <location>
        <begin position="892"/>
        <end position="901"/>
    </location>
</feature>
<dbReference type="InterPro" id="IPR048591">
    <property type="entry name" value="WDHD1/CFT4_hel"/>
</dbReference>
<dbReference type="EMBL" id="CCYD01000523">
    <property type="protein sequence ID" value="CEG40813.1"/>
    <property type="molecule type" value="Genomic_DNA"/>
</dbReference>
<protein>
    <submittedName>
        <fullName evidence="9">WD40 repeat protein</fullName>
    </submittedName>
</protein>
<feature type="compositionally biased region" description="Polar residues" evidence="5">
    <location>
        <begin position="925"/>
        <end position="934"/>
    </location>
</feature>
<feature type="compositionally biased region" description="Basic residues" evidence="5">
    <location>
        <begin position="988"/>
        <end position="997"/>
    </location>
</feature>
<evidence type="ECO:0000256" key="1">
    <source>
        <dbReference type="ARBA" id="ARBA00004123"/>
    </source>
</evidence>
<evidence type="ECO:0000256" key="5">
    <source>
        <dbReference type="SAM" id="MobiDB-lite"/>
    </source>
</evidence>
<dbReference type="InterPro" id="IPR001680">
    <property type="entry name" value="WD40_rpt"/>
</dbReference>
<evidence type="ECO:0000313" key="9">
    <source>
        <dbReference type="EMBL" id="CEG40813.1"/>
    </source>
</evidence>
<organism evidence="9 10">
    <name type="scientific">Plasmopara halstedii</name>
    <name type="common">Downy mildew of sunflower</name>
    <dbReference type="NCBI Taxonomy" id="4781"/>
    <lineage>
        <taxon>Eukaryota</taxon>
        <taxon>Sar</taxon>
        <taxon>Stramenopiles</taxon>
        <taxon>Oomycota</taxon>
        <taxon>Peronosporomycetes</taxon>
        <taxon>Peronosporales</taxon>
        <taxon>Peronosporaceae</taxon>
        <taxon>Plasmopara</taxon>
    </lineage>
</organism>
<dbReference type="Pfam" id="PF20946">
    <property type="entry name" value="Ctf4_C"/>
    <property type="match status" value="1"/>
</dbReference>
<name>A0A0P1AHV3_PLAHL</name>
<evidence type="ECO:0000259" key="6">
    <source>
        <dbReference type="Pfam" id="PF12341"/>
    </source>
</evidence>
<dbReference type="InterPro" id="IPR022100">
    <property type="entry name" value="WDHD1/CFT4_beta-prop_2nd"/>
</dbReference>
<accession>A0A0P1AHV3</accession>
<dbReference type="SUPFAM" id="SSF50978">
    <property type="entry name" value="WD40 repeat-like"/>
    <property type="match status" value="1"/>
</dbReference>
<keyword evidence="2" id="KW-0853">WD repeat</keyword>
<dbReference type="InterPro" id="IPR057646">
    <property type="entry name" value="WD40_WDHD1_1st"/>
</dbReference>
<comment type="subcellular location">
    <subcellularLocation>
        <location evidence="1">Nucleus</location>
    </subcellularLocation>
</comment>
<dbReference type="Proteomes" id="UP000054928">
    <property type="component" value="Unassembled WGS sequence"/>
</dbReference>
<dbReference type="GO" id="GO:0003682">
    <property type="term" value="F:chromatin binding"/>
    <property type="evidence" value="ECO:0007669"/>
    <property type="project" value="TreeGrafter"/>
</dbReference>
<dbReference type="GO" id="GO:0006281">
    <property type="term" value="P:DNA repair"/>
    <property type="evidence" value="ECO:0007669"/>
    <property type="project" value="TreeGrafter"/>
</dbReference>
<proteinExistence type="predicted"/>
<feature type="domain" description="WDHD1/CFT4 helical bundle" evidence="7">
    <location>
        <begin position="783"/>
        <end position="865"/>
    </location>
</feature>
<dbReference type="GO" id="GO:0000278">
    <property type="term" value="P:mitotic cell cycle"/>
    <property type="evidence" value="ECO:0007669"/>
    <property type="project" value="TreeGrafter"/>
</dbReference>
<reference evidence="10" key="1">
    <citation type="submission" date="2014-09" db="EMBL/GenBank/DDBJ databases">
        <authorList>
            <person name="Sharma Rahul"/>
            <person name="Thines Marco"/>
        </authorList>
    </citation>
    <scope>NUCLEOTIDE SEQUENCE [LARGE SCALE GENOMIC DNA]</scope>
</reference>
<dbReference type="GeneID" id="36406049"/>
<evidence type="ECO:0000313" key="10">
    <source>
        <dbReference type="Proteomes" id="UP000054928"/>
    </source>
</evidence>
<dbReference type="GO" id="GO:0006261">
    <property type="term" value="P:DNA-templated DNA replication"/>
    <property type="evidence" value="ECO:0007669"/>
    <property type="project" value="TreeGrafter"/>
</dbReference>
<dbReference type="Gene3D" id="2.130.10.10">
    <property type="entry name" value="YVTN repeat-like/Quinoprotein amine dehydrogenase"/>
    <property type="match status" value="2"/>
</dbReference>
<evidence type="ECO:0000259" key="8">
    <source>
        <dbReference type="Pfam" id="PF24817"/>
    </source>
</evidence>
<evidence type="ECO:0000256" key="2">
    <source>
        <dbReference type="ARBA" id="ARBA00022574"/>
    </source>
</evidence>
<keyword evidence="10" id="KW-1185">Reference proteome</keyword>
<dbReference type="GO" id="GO:0043596">
    <property type="term" value="C:nuclear replication fork"/>
    <property type="evidence" value="ECO:0007669"/>
    <property type="project" value="TreeGrafter"/>
</dbReference>
<evidence type="ECO:0000256" key="4">
    <source>
        <dbReference type="ARBA" id="ARBA00023242"/>
    </source>
</evidence>
<dbReference type="InterPro" id="IPR015943">
    <property type="entry name" value="WD40/YVTN_repeat-like_dom_sf"/>
</dbReference>
<feature type="region of interest" description="Disordered" evidence="5">
    <location>
        <begin position="869"/>
        <end position="997"/>
    </location>
</feature>
<feature type="compositionally biased region" description="Basic and acidic residues" evidence="5">
    <location>
        <begin position="914"/>
        <end position="924"/>
    </location>
</feature>
<evidence type="ECO:0000259" key="7">
    <source>
        <dbReference type="Pfam" id="PF20946"/>
    </source>
</evidence>
<sequence length="997" mass="111526">METMKEIAVNVNGKGAMELVTTIRPMKDGKVPKDRDIVYTSGEDGVLYVTDLLTENIVYQSEVCEGFVPSFAVTPDQNHVLIASDDDTNVASYSLPPDCQLEQLLRRSTVSIRQVACSTKYIAIADEEPVVRLLLRDDTEQVIMAEGATGIIKSVVIDPQEKYLCVSSEDATVRVFALDAENQRATNVKTFQIKHEDLRKDDVLLRCAWEPSDFGKLLAVPMDKGIIELYERDTWVSVSRLMLPIGKSIAADVDILAFSPNGQYLAAVTCAKEVFVWELATQHVLRSFRIDYPALGLQFANKSNSLVLYHTGGKLAFVKEVIPAGNTPPQHLAGHFSTVKNVTKLSKKQQGSSFAEIEAVKDQNYDDENKSFDDDNEARVEAIKASFGFGSAAKEYHIEDVNVPKGAHTAIKSDPDKMTPLHSIIEPFQPGSVLNSTGRSSSATSLLAWTPEGEIEMLRGASMSENLVKVEFIDKSRRGFKFNDNYMFSMAFLDHYGAVFAVPRRVREDWEDLEPDSSESDVIGSFVFYRPFESWASNSSWHKMLPEGEDAECVAAGREFCAVATSLQTLRIYTTSGIDYAQWRLPGRVVTMTARESLLAVVYQGLYGQILYQLVRIHVTSSCERVQLVSKGELPMTPPSRDVFASHKENENLRNDLSKWSKLTWLGFDDRLILYAVDSFACILALSSCTGWNWFPIGCVGNALQKKPSDRHGIFTLGIVNDSLLYFPLEKGANYPKLRGAHRPVPSTFPLRTASFPTTSKKNEEAANGYMWQNMRLSGLEVIANEVNADEITDQVVREQAEMDKALILMMKTACSNDEPARVLDLARCLHLEKSHQIAQKLAIHYSLRQLQSQLYNLYHLKFEEPRRLEQESQRRHQPRQRLHSHNQEINAESHEVEPLRQSRSVLSRPPSHSSHDQKHDDTPPSHNVTTPSLSEPAKAEMNSGAHVEKSVAPTNPFLKKPDTSAASPSGKKSGLQRLAKFASPPPVKKRRSAWKK</sequence>
<feature type="domain" description="WDHD1/CFT4 second beta-propeller" evidence="6">
    <location>
        <begin position="426"/>
        <end position="752"/>
    </location>
</feature>
<dbReference type="PANTHER" id="PTHR19932">
    <property type="entry name" value="WD REPEAT AND HMG-BOX DNA BINDING PROTEIN"/>
    <property type="match status" value="1"/>
</dbReference>